<dbReference type="InterPro" id="IPR006170">
    <property type="entry name" value="PBP/GOBP"/>
</dbReference>
<accession>A0A6L2Q5V3</accession>
<evidence type="ECO:0008006" key="3">
    <source>
        <dbReference type="Google" id="ProtNLM"/>
    </source>
</evidence>
<dbReference type="SMART" id="SM00708">
    <property type="entry name" value="PhBP"/>
    <property type="match status" value="2"/>
</dbReference>
<evidence type="ECO:0000313" key="1">
    <source>
        <dbReference type="EMBL" id="GFG40301.1"/>
    </source>
</evidence>
<gene>
    <name evidence="1" type="ORF">Cfor_12033</name>
</gene>
<dbReference type="GO" id="GO:0035275">
    <property type="term" value="F:dibutyl phthalate binding"/>
    <property type="evidence" value="ECO:0007669"/>
    <property type="project" value="TreeGrafter"/>
</dbReference>
<sequence length="272" mass="29747">MEEVISTGKVLRNHCQPQVGASDESIDAASEGRFSDDRPFKCYLACMMGLSHSLKDGKYQADLIIQMADDLLPPEISGKVKHVAEKCRNAGDGIGDQCDMAMALTKCAFDFAPEVRKNFVLIKGNKMNSSWVALVVTTALFVTCRQTSGELTLDEIDKAHMILRKHCQPVTGVSDDVLDATMKGTFADDRNLKCYLACIMGLSHVLKNGKYRADLAVRLADDLLPADLKDKARAVVEKCSTAADGLTDECEMAFAIKKCSYAADPEVRELLL</sequence>
<dbReference type="GO" id="GO:0007608">
    <property type="term" value="P:sensory perception of smell"/>
    <property type="evidence" value="ECO:0007669"/>
    <property type="project" value="TreeGrafter"/>
</dbReference>
<dbReference type="InterPro" id="IPR036728">
    <property type="entry name" value="PBP_GOBP_sf"/>
</dbReference>
<proteinExistence type="predicted"/>
<dbReference type="Pfam" id="PF01395">
    <property type="entry name" value="PBP_GOBP"/>
    <property type="match status" value="2"/>
</dbReference>
<dbReference type="Gene3D" id="1.10.238.20">
    <property type="entry name" value="Pheromone/general odorant binding protein domain"/>
    <property type="match status" value="2"/>
</dbReference>
<dbReference type="FunCoup" id="A0A6L2Q5V3">
    <property type="interactions" value="8"/>
</dbReference>
<dbReference type="InParanoid" id="A0A6L2Q5V3"/>
<comment type="caution">
    <text evidence="1">The sequence shown here is derived from an EMBL/GenBank/DDBJ whole genome shotgun (WGS) entry which is preliminary data.</text>
</comment>
<keyword evidence="2" id="KW-1185">Reference proteome</keyword>
<dbReference type="PANTHER" id="PTHR21364:SF2">
    <property type="entry name" value="GENERAL ODORANT-BINDING PROTEIN 19A"/>
    <property type="match status" value="1"/>
</dbReference>
<dbReference type="SUPFAM" id="SSF47565">
    <property type="entry name" value="Insect pheromone/odorant-binding proteins"/>
    <property type="match status" value="2"/>
</dbReference>
<dbReference type="Proteomes" id="UP000502823">
    <property type="component" value="Unassembled WGS sequence"/>
</dbReference>
<dbReference type="GO" id="GO:0005549">
    <property type="term" value="F:odorant binding"/>
    <property type="evidence" value="ECO:0007669"/>
    <property type="project" value="InterPro"/>
</dbReference>
<dbReference type="PANTHER" id="PTHR21364">
    <property type="entry name" value="GENERAL ODORANT-BINDING PROTEIN 19A"/>
    <property type="match status" value="1"/>
</dbReference>
<dbReference type="EMBL" id="BLKM01001701">
    <property type="protein sequence ID" value="GFG40301.1"/>
    <property type="molecule type" value="Genomic_DNA"/>
</dbReference>
<dbReference type="GO" id="GO:0042048">
    <property type="term" value="P:olfactory behavior"/>
    <property type="evidence" value="ECO:0007669"/>
    <property type="project" value="TreeGrafter"/>
</dbReference>
<name>A0A6L2Q5V3_COPFO</name>
<organism evidence="1 2">
    <name type="scientific">Coptotermes formosanus</name>
    <name type="common">Formosan subterranean termite</name>
    <dbReference type="NCBI Taxonomy" id="36987"/>
    <lineage>
        <taxon>Eukaryota</taxon>
        <taxon>Metazoa</taxon>
        <taxon>Ecdysozoa</taxon>
        <taxon>Arthropoda</taxon>
        <taxon>Hexapoda</taxon>
        <taxon>Insecta</taxon>
        <taxon>Pterygota</taxon>
        <taxon>Neoptera</taxon>
        <taxon>Polyneoptera</taxon>
        <taxon>Dictyoptera</taxon>
        <taxon>Blattodea</taxon>
        <taxon>Blattoidea</taxon>
        <taxon>Termitoidae</taxon>
        <taxon>Rhinotermitidae</taxon>
        <taxon>Coptotermes</taxon>
    </lineage>
</organism>
<evidence type="ECO:0000313" key="2">
    <source>
        <dbReference type="Proteomes" id="UP000502823"/>
    </source>
</evidence>
<protein>
    <recommendedName>
        <fullName evidence="3">Odorant binding protein</fullName>
    </recommendedName>
</protein>
<reference evidence="2" key="1">
    <citation type="submission" date="2020-01" db="EMBL/GenBank/DDBJ databases">
        <title>Draft genome sequence of the Termite Coptotermes fromosanus.</title>
        <authorList>
            <person name="Itakura S."/>
            <person name="Yosikawa Y."/>
            <person name="Umezawa K."/>
        </authorList>
    </citation>
    <scope>NUCLEOTIDE SEQUENCE [LARGE SCALE GENOMIC DNA]</scope>
</reference>
<dbReference type="AlphaFoldDB" id="A0A6L2Q5V3"/>
<dbReference type="GO" id="GO:0005576">
    <property type="term" value="C:extracellular region"/>
    <property type="evidence" value="ECO:0007669"/>
    <property type="project" value="TreeGrafter"/>
</dbReference>
<dbReference type="OrthoDB" id="6610259at2759"/>
<dbReference type="CDD" id="cd23992">
    <property type="entry name" value="PBP_GOBP"/>
    <property type="match status" value="2"/>
</dbReference>